<dbReference type="Gene3D" id="3.90.470.20">
    <property type="entry name" value="4'-phosphopantetheinyl transferase domain"/>
    <property type="match status" value="1"/>
</dbReference>
<dbReference type="SUPFAM" id="SSF56214">
    <property type="entry name" value="4'-phosphopantetheinyl transferase"/>
    <property type="match status" value="2"/>
</dbReference>
<feature type="compositionally biased region" description="Low complexity" evidence="3">
    <location>
        <begin position="12"/>
        <end position="27"/>
    </location>
</feature>
<dbReference type="GO" id="GO:0008897">
    <property type="term" value="F:holo-[acyl-carrier-protein] synthase activity"/>
    <property type="evidence" value="ECO:0007669"/>
    <property type="project" value="InterPro"/>
</dbReference>
<dbReference type="GO" id="GO:0005829">
    <property type="term" value="C:cytosol"/>
    <property type="evidence" value="ECO:0007669"/>
    <property type="project" value="TreeGrafter"/>
</dbReference>
<dbReference type="InterPro" id="IPR050559">
    <property type="entry name" value="P-Pant_transferase_sf"/>
</dbReference>
<proteinExistence type="inferred from homology"/>
<dbReference type="Pfam" id="PF01648">
    <property type="entry name" value="ACPS"/>
    <property type="match status" value="1"/>
</dbReference>
<feature type="domain" description="4'-phosphopantetheinyl transferase" evidence="4">
    <location>
        <begin position="130"/>
        <end position="196"/>
    </location>
</feature>
<accession>A0A372LV22</accession>
<protein>
    <submittedName>
        <fullName evidence="5">4-phosphopantetheinyl transferase</fullName>
    </submittedName>
</protein>
<evidence type="ECO:0000256" key="3">
    <source>
        <dbReference type="SAM" id="MobiDB-lite"/>
    </source>
</evidence>
<dbReference type="GO" id="GO:0000287">
    <property type="term" value="F:magnesium ion binding"/>
    <property type="evidence" value="ECO:0007669"/>
    <property type="project" value="InterPro"/>
</dbReference>
<evidence type="ECO:0000313" key="5">
    <source>
        <dbReference type="EMBL" id="RFU82514.1"/>
    </source>
</evidence>
<evidence type="ECO:0000313" key="6">
    <source>
        <dbReference type="Proteomes" id="UP000263094"/>
    </source>
</evidence>
<feature type="compositionally biased region" description="Low complexity" evidence="3">
    <location>
        <begin position="215"/>
        <end position="225"/>
    </location>
</feature>
<dbReference type="InterPro" id="IPR008278">
    <property type="entry name" value="4-PPantetheinyl_Trfase_dom"/>
</dbReference>
<reference evidence="5 6" key="1">
    <citation type="submission" date="2018-08" db="EMBL/GenBank/DDBJ databases">
        <title>Isolation, diversity and antifungal activity of Actinobacteria from wheat.</title>
        <authorList>
            <person name="Han C."/>
        </authorList>
    </citation>
    <scope>NUCLEOTIDE SEQUENCE [LARGE SCALE GENOMIC DNA]</scope>
    <source>
        <strain evidence="5 6">NEAU-YY421</strain>
    </source>
</reference>
<dbReference type="AlphaFoldDB" id="A0A372LV22"/>
<dbReference type="GO" id="GO:0019878">
    <property type="term" value="P:lysine biosynthetic process via aminoadipic acid"/>
    <property type="evidence" value="ECO:0007669"/>
    <property type="project" value="TreeGrafter"/>
</dbReference>
<comment type="similarity">
    <text evidence="1">Belongs to the P-Pant transferase superfamily. Gsp/Sfp/HetI/AcpT family.</text>
</comment>
<feature type="region of interest" description="Disordered" evidence="3">
    <location>
        <begin position="1"/>
        <end position="27"/>
    </location>
</feature>
<dbReference type="PANTHER" id="PTHR12215:SF10">
    <property type="entry name" value="L-AMINOADIPATE-SEMIALDEHYDE DEHYDROGENASE-PHOSPHOPANTETHEINYL TRANSFERASE"/>
    <property type="match status" value="1"/>
</dbReference>
<dbReference type="EMBL" id="QUAK01000236">
    <property type="protein sequence ID" value="RFU82514.1"/>
    <property type="molecule type" value="Genomic_DNA"/>
</dbReference>
<comment type="caution">
    <text evidence="5">The sequence shown here is derived from an EMBL/GenBank/DDBJ whole genome shotgun (WGS) entry which is preliminary data.</text>
</comment>
<dbReference type="RefSeq" id="WP_128559793.1">
    <property type="nucleotide sequence ID" value="NZ_QUAK01000236.1"/>
</dbReference>
<organism evidence="5 6">
    <name type="scientific">Streptomyces triticagri</name>
    <dbReference type="NCBI Taxonomy" id="2293568"/>
    <lineage>
        <taxon>Bacteria</taxon>
        <taxon>Bacillati</taxon>
        <taxon>Actinomycetota</taxon>
        <taxon>Actinomycetes</taxon>
        <taxon>Kitasatosporales</taxon>
        <taxon>Streptomycetaceae</taxon>
        <taxon>Streptomyces</taxon>
    </lineage>
</organism>
<dbReference type="OrthoDB" id="190168at2"/>
<keyword evidence="2 5" id="KW-0808">Transferase</keyword>
<feature type="compositionally biased region" description="Acidic residues" evidence="3">
    <location>
        <begin position="1"/>
        <end position="11"/>
    </location>
</feature>
<evidence type="ECO:0000259" key="4">
    <source>
        <dbReference type="Pfam" id="PF01648"/>
    </source>
</evidence>
<dbReference type="Proteomes" id="UP000263094">
    <property type="component" value="Unassembled WGS sequence"/>
</dbReference>
<evidence type="ECO:0000256" key="2">
    <source>
        <dbReference type="ARBA" id="ARBA00022679"/>
    </source>
</evidence>
<feature type="region of interest" description="Disordered" evidence="3">
    <location>
        <begin position="200"/>
        <end position="228"/>
    </location>
</feature>
<gene>
    <name evidence="5" type="ORF">DY218_32775</name>
</gene>
<dbReference type="InterPro" id="IPR037143">
    <property type="entry name" value="4-PPantetheinyl_Trfase_dom_sf"/>
</dbReference>
<name>A0A372LV22_9ACTN</name>
<keyword evidence="6" id="KW-1185">Reference proteome</keyword>
<evidence type="ECO:0000256" key="1">
    <source>
        <dbReference type="ARBA" id="ARBA00010990"/>
    </source>
</evidence>
<feature type="compositionally biased region" description="Gly residues" evidence="3">
    <location>
        <begin position="201"/>
        <end position="214"/>
    </location>
</feature>
<sequence>MTAGDSVDDSTGDSAGSSSTGPPSSVDVWRIPLGPGVDDATLGALYGLLDAQERARARAASRPDLRRHFVLSHGATRLILGRRLGAEPGSLRFVRGRWGKPEVAGAGAVRFSLAHSGELALVAVTGSGRSVGVDVEAWRSRGGAGRLAARFFTPDEQERVTAAADAARVFTRLWARKEACVKSAGVRLADGLPVRVDRLGDGAGGTGHSGGTAHSGGTSHSGRTGKSADTEECAAVQSAVVTGPCGPEPGPWALTDLEWPDAGHAAAVALSGDGVFQVECHDVWFGEGTRDGIRMQLHDGCAAVRHRGCAGMASG</sequence>
<dbReference type="PANTHER" id="PTHR12215">
    <property type="entry name" value="PHOSPHOPANTETHEINE TRANSFERASE"/>
    <property type="match status" value="1"/>
</dbReference>